<reference evidence="2" key="1">
    <citation type="journal article" date="2020" name="Stud. Mycol.">
        <title>101 Dothideomycetes genomes: a test case for predicting lifestyles and emergence of pathogens.</title>
        <authorList>
            <person name="Haridas S."/>
            <person name="Albert R."/>
            <person name="Binder M."/>
            <person name="Bloem J."/>
            <person name="Labutti K."/>
            <person name="Salamov A."/>
            <person name="Andreopoulos B."/>
            <person name="Baker S."/>
            <person name="Barry K."/>
            <person name="Bills G."/>
            <person name="Bluhm B."/>
            <person name="Cannon C."/>
            <person name="Castanera R."/>
            <person name="Culley D."/>
            <person name="Daum C."/>
            <person name="Ezra D."/>
            <person name="Gonzalez J."/>
            <person name="Henrissat B."/>
            <person name="Kuo A."/>
            <person name="Liang C."/>
            <person name="Lipzen A."/>
            <person name="Lutzoni F."/>
            <person name="Magnuson J."/>
            <person name="Mondo S."/>
            <person name="Nolan M."/>
            <person name="Ohm R."/>
            <person name="Pangilinan J."/>
            <person name="Park H.-J."/>
            <person name="Ramirez L."/>
            <person name="Alfaro M."/>
            <person name="Sun H."/>
            <person name="Tritt A."/>
            <person name="Yoshinaga Y."/>
            <person name="Zwiers L.-H."/>
            <person name="Turgeon B."/>
            <person name="Goodwin S."/>
            <person name="Spatafora J."/>
            <person name="Crous P."/>
            <person name="Grigoriev I."/>
        </authorList>
    </citation>
    <scope>NUCLEOTIDE SEQUENCE</scope>
    <source>
        <strain evidence="2">CBS 675.92</strain>
    </source>
</reference>
<sequence>MGGDMSKEALEGRPTRIFEVDTRFDPARRIPPPPDDAPQWFGTQEDKQQELQTLEKERSVRPRTAFTIEPYIDWLIGQWRQLNREDIERFIAIRFLARKWMEDPVEWKAYFLCWDKDPGLAAQNAAKRLASKSGGTEDEAEASEAAQGGLKMPEGLEGAGTEGGVDKTRSGVVYVPREWEALVPVKDDFQKAWNALVWLDQAMKKKYEREQKQNMSEDGGAEGGGLEGNEGSEFLSVEF</sequence>
<accession>A0A6A5TCY4</accession>
<organism evidence="2 3">
    <name type="scientific">Byssothecium circinans</name>
    <dbReference type="NCBI Taxonomy" id="147558"/>
    <lineage>
        <taxon>Eukaryota</taxon>
        <taxon>Fungi</taxon>
        <taxon>Dikarya</taxon>
        <taxon>Ascomycota</taxon>
        <taxon>Pezizomycotina</taxon>
        <taxon>Dothideomycetes</taxon>
        <taxon>Pleosporomycetidae</taxon>
        <taxon>Pleosporales</taxon>
        <taxon>Massarineae</taxon>
        <taxon>Massarinaceae</taxon>
        <taxon>Byssothecium</taxon>
    </lineage>
</organism>
<dbReference type="EMBL" id="ML977024">
    <property type="protein sequence ID" value="KAF1950643.1"/>
    <property type="molecule type" value="Genomic_DNA"/>
</dbReference>
<evidence type="ECO:0000313" key="3">
    <source>
        <dbReference type="Proteomes" id="UP000800035"/>
    </source>
</evidence>
<keyword evidence="3" id="KW-1185">Reference proteome</keyword>
<protein>
    <submittedName>
        <fullName evidence="2">Uncharacterized protein</fullName>
    </submittedName>
</protein>
<gene>
    <name evidence="2" type="ORF">CC80DRAFT_576977</name>
</gene>
<evidence type="ECO:0000313" key="2">
    <source>
        <dbReference type="EMBL" id="KAF1950643.1"/>
    </source>
</evidence>
<evidence type="ECO:0000256" key="1">
    <source>
        <dbReference type="SAM" id="MobiDB-lite"/>
    </source>
</evidence>
<feature type="region of interest" description="Disordered" evidence="1">
    <location>
        <begin position="208"/>
        <end position="239"/>
    </location>
</feature>
<dbReference type="AlphaFoldDB" id="A0A6A5TCY4"/>
<feature type="region of interest" description="Disordered" evidence="1">
    <location>
        <begin position="130"/>
        <end position="164"/>
    </location>
</feature>
<dbReference type="Proteomes" id="UP000800035">
    <property type="component" value="Unassembled WGS sequence"/>
</dbReference>
<name>A0A6A5TCY4_9PLEO</name>
<feature type="region of interest" description="Disordered" evidence="1">
    <location>
        <begin position="22"/>
        <end position="48"/>
    </location>
</feature>
<proteinExistence type="predicted"/>